<protein>
    <submittedName>
        <fullName evidence="1">Uncharacterized protein</fullName>
    </submittedName>
</protein>
<dbReference type="RefSeq" id="WP_074812017.1">
    <property type="nucleotide sequence ID" value="NZ_FOJX01000001.1"/>
</dbReference>
<evidence type="ECO:0000313" key="2">
    <source>
        <dbReference type="Proteomes" id="UP000183843"/>
    </source>
</evidence>
<gene>
    <name evidence="1" type="ORF">SAMN05216587_101292</name>
</gene>
<proteinExistence type="predicted"/>
<organism evidence="1 2">
    <name type="scientific">Selenomonas ruminantium</name>
    <dbReference type="NCBI Taxonomy" id="971"/>
    <lineage>
        <taxon>Bacteria</taxon>
        <taxon>Bacillati</taxon>
        <taxon>Bacillota</taxon>
        <taxon>Negativicutes</taxon>
        <taxon>Selenomonadales</taxon>
        <taxon>Selenomonadaceae</taxon>
        <taxon>Selenomonas</taxon>
    </lineage>
</organism>
<dbReference type="EMBL" id="FOJX01000001">
    <property type="protein sequence ID" value="SFA71620.1"/>
    <property type="molecule type" value="Genomic_DNA"/>
</dbReference>
<dbReference type="AlphaFoldDB" id="A0A1I0V6D0"/>
<dbReference type="Proteomes" id="UP000183843">
    <property type="component" value="Unassembled WGS sequence"/>
</dbReference>
<reference evidence="1 2" key="1">
    <citation type="submission" date="2016-10" db="EMBL/GenBank/DDBJ databases">
        <authorList>
            <person name="de Groot N.N."/>
        </authorList>
    </citation>
    <scope>NUCLEOTIDE SEQUENCE [LARGE SCALE GENOMIC DNA]</scope>
    <source>
        <strain evidence="1 2">L14</strain>
    </source>
</reference>
<name>A0A1I0V6D0_SELRU</name>
<sequence>MNGVDGLAECLKSGMKRARKQSEAKAQRGVVDGGMVRIGPHSYPMKVAVDVNTEDGSLVWVQISKSGTAVIIGA</sequence>
<accession>A0A1I0V6D0</accession>
<evidence type="ECO:0000313" key="1">
    <source>
        <dbReference type="EMBL" id="SFA71620.1"/>
    </source>
</evidence>